<accession>A0A0B1R3E3</accession>
<reference evidence="1 2" key="1">
    <citation type="submission" date="2014-11" db="EMBL/GenBank/DDBJ databases">
        <title>Genome sequencing of Pantoea rodasii ND03.</title>
        <authorList>
            <person name="Muhamad Yunos N.Y."/>
            <person name="Chan K.-G."/>
        </authorList>
    </citation>
    <scope>NUCLEOTIDE SEQUENCE [LARGE SCALE GENOMIC DNA]</scope>
    <source>
        <strain evidence="1 2">ND03</strain>
    </source>
</reference>
<name>A0A0B1R3E3_9GAMM</name>
<dbReference type="EMBL" id="JTJJ01000113">
    <property type="protein sequence ID" value="KHJ65717.1"/>
    <property type="molecule type" value="Genomic_DNA"/>
</dbReference>
<evidence type="ECO:0008006" key="3">
    <source>
        <dbReference type="Google" id="ProtNLM"/>
    </source>
</evidence>
<dbReference type="Proteomes" id="UP000030853">
    <property type="component" value="Unassembled WGS sequence"/>
</dbReference>
<evidence type="ECO:0000313" key="1">
    <source>
        <dbReference type="EMBL" id="KHJ65717.1"/>
    </source>
</evidence>
<comment type="caution">
    <text evidence="1">The sequence shown here is derived from an EMBL/GenBank/DDBJ whole genome shotgun (WGS) entry which is preliminary data.</text>
</comment>
<dbReference type="AlphaFoldDB" id="A0A0B1R3E3"/>
<gene>
    <name evidence="1" type="ORF">QU24_23160</name>
</gene>
<protein>
    <recommendedName>
        <fullName evidence="3">Transposase</fullName>
    </recommendedName>
</protein>
<sequence>MKSNHFQGRFSKEMSGFFRNILKGIICDPKLDCRNMKVFISKMNDIRNFINFLLHQTIC</sequence>
<organism evidence="1 2">
    <name type="scientific">Pantoea rodasii</name>
    <dbReference type="NCBI Taxonomy" id="1076549"/>
    <lineage>
        <taxon>Bacteria</taxon>
        <taxon>Pseudomonadati</taxon>
        <taxon>Pseudomonadota</taxon>
        <taxon>Gammaproteobacteria</taxon>
        <taxon>Enterobacterales</taxon>
        <taxon>Erwiniaceae</taxon>
        <taxon>Pantoea</taxon>
    </lineage>
</organism>
<proteinExistence type="predicted"/>
<evidence type="ECO:0000313" key="2">
    <source>
        <dbReference type="Proteomes" id="UP000030853"/>
    </source>
</evidence>